<gene>
    <name evidence="1" type="ORF">SLEP1_g44942</name>
</gene>
<comment type="caution">
    <text evidence="1">The sequence shown here is derived from an EMBL/GenBank/DDBJ whole genome shotgun (WGS) entry which is preliminary data.</text>
</comment>
<reference evidence="1 2" key="1">
    <citation type="journal article" date="2021" name="Commun. Biol.">
        <title>The genome of Shorea leprosula (Dipterocarpaceae) highlights the ecological relevance of drought in aseasonal tropical rainforests.</title>
        <authorList>
            <person name="Ng K.K.S."/>
            <person name="Kobayashi M.J."/>
            <person name="Fawcett J.A."/>
            <person name="Hatakeyama M."/>
            <person name="Paape T."/>
            <person name="Ng C.H."/>
            <person name="Ang C.C."/>
            <person name="Tnah L.H."/>
            <person name="Lee C.T."/>
            <person name="Nishiyama T."/>
            <person name="Sese J."/>
            <person name="O'Brien M.J."/>
            <person name="Copetti D."/>
            <person name="Mohd Noor M.I."/>
            <person name="Ong R.C."/>
            <person name="Putra M."/>
            <person name="Sireger I.Z."/>
            <person name="Indrioko S."/>
            <person name="Kosugi Y."/>
            <person name="Izuno A."/>
            <person name="Isagi Y."/>
            <person name="Lee S.L."/>
            <person name="Shimizu K.K."/>
        </authorList>
    </citation>
    <scope>NUCLEOTIDE SEQUENCE [LARGE SCALE GENOMIC DNA]</scope>
    <source>
        <strain evidence="1">214</strain>
    </source>
</reference>
<accession>A0AAV5LHT1</accession>
<dbReference type="Gene3D" id="3.40.1190.20">
    <property type="match status" value="1"/>
</dbReference>
<dbReference type="AlphaFoldDB" id="A0AAV5LHT1"/>
<protein>
    <submittedName>
        <fullName evidence="1">Uncharacterized protein</fullName>
    </submittedName>
</protein>
<name>A0AAV5LHT1_9ROSI</name>
<dbReference type="Proteomes" id="UP001054252">
    <property type="component" value="Unassembled WGS sequence"/>
</dbReference>
<keyword evidence="2" id="KW-1185">Reference proteome</keyword>
<evidence type="ECO:0000313" key="2">
    <source>
        <dbReference type="Proteomes" id="UP001054252"/>
    </source>
</evidence>
<sequence>MKTQEPKEYDFGLPVQSPVELKYKILVVNFPEMIEDSISVLGAKLFDADGFVGLNNFMKILGYADIKWHVDKLNDTFLTEDMNMPLNMMDCKGIVVYIVGDVVQNFIRIETWLFGTPRATSHIGCIGNVESGNGMERHSKSVGVNIHGSVNKNAARTRAGTVVGVENDKHLPVWYSCSFKHLKIPVNGTLIEKDRVLQPVFSGKGCILSTLENSCSVL</sequence>
<organism evidence="1 2">
    <name type="scientific">Rubroshorea leprosula</name>
    <dbReference type="NCBI Taxonomy" id="152421"/>
    <lineage>
        <taxon>Eukaryota</taxon>
        <taxon>Viridiplantae</taxon>
        <taxon>Streptophyta</taxon>
        <taxon>Embryophyta</taxon>
        <taxon>Tracheophyta</taxon>
        <taxon>Spermatophyta</taxon>
        <taxon>Magnoliopsida</taxon>
        <taxon>eudicotyledons</taxon>
        <taxon>Gunneridae</taxon>
        <taxon>Pentapetalae</taxon>
        <taxon>rosids</taxon>
        <taxon>malvids</taxon>
        <taxon>Malvales</taxon>
        <taxon>Dipterocarpaceae</taxon>
        <taxon>Rubroshorea</taxon>
    </lineage>
</organism>
<evidence type="ECO:0000313" key="1">
    <source>
        <dbReference type="EMBL" id="GKV36856.1"/>
    </source>
</evidence>
<dbReference type="InterPro" id="IPR029056">
    <property type="entry name" value="Ribokinase-like"/>
</dbReference>
<proteinExistence type="predicted"/>
<dbReference type="EMBL" id="BPVZ01000119">
    <property type="protein sequence ID" value="GKV36856.1"/>
    <property type="molecule type" value="Genomic_DNA"/>
</dbReference>